<dbReference type="RefSeq" id="WP_100900914.1">
    <property type="nucleotide sequence ID" value="NZ_CAWNNC010000001.1"/>
</dbReference>
<dbReference type="OrthoDB" id="451633at2"/>
<reference evidence="1 2" key="1">
    <citation type="submission" date="2017-11" db="EMBL/GenBank/DDBJ databases">
        <title>Complete genome of a free-living desiccation-tolerant cyanobacterium and its photosynthetic adaptation to extreme terrestrial habitat.</title>
        <authorList>
            <person name="Shang J."/>
        </authorList>
    </citation>
    <scope>NUCLEOTIDE SEQUENCE [LARGE SCALE GENOMIC DNA]</scope>
    <source>
        <strain evidence="1 2">CCNUN1</strain>
    </source>
</reference>
<protein>
    <submittedName>
        <fullName evidence="1">DNA-directed RNA polymerase specialized sigma subunit, sigma24 family</fullName>
    </submittedName>
</protein>
<evidence type="ECO:0000313" key="1">
    <source>
        <dbReference type="EMBL" id="AUB40094.1"/>
    </source>
</evidence>
<dbReference type="KEGG" id="nfl:COO91_06094"/>
<dbReference type="Proteomes" id="UP000232003">
    <property type="component" value="Chromosome"/>
</dbReference>
<accession>A0A2K8SXD0</accession>
<organism evidence="1 2">
    <name type="scientific">Nostoc flagelliforme CCNUN1</name>
    <dbReference type="NCBI Taxonomy" id="2038116"/>
    <lineage>
        <taxon>Bacteria</taxon>
        <taxon>Bacillati</taxon>
        <taxon>Cyanobacteriota</taxon>
        <taxon>Cyanophyceae</taxon>
        <taxon>Nostocales</taxon>
        <taxon>Nostocaceae</taxon>
        <taxon>Nostoc</taxon>
    </lineage>
</organism>
<keyword evidence="1" id="KW-0240">DNA-directed RNA polymerase</keyword>
<sequence length="214" mass="25043">MTNDWRKQLDVQLKELALKAQQHPHATKEQRVALTRLMNAIWQSGRLIHPYKGQFKLLYEDIYDEAVQNLFFYLCQNNNINKYDPERGEVITWVNMLLSKRFFPEAIPKIIGKGNEINLEDSHLENIPSSQFQPMSLSEQIIECIESDPELIFSKEHIKGHPEANFQAIAKRRCSGISWKDISAEWGIGITSLHSFYQRCLKKFTEKLQEYLCV</sequence>
<proteinExistence type="predicted"/>
<evidence type="ECO:0000313" key="2">
    <source>
        <dbReference type="Proteomes" id="UP000232003"/>
    </source>
</evidence>
<dbReference type="EMBL" id="CP024785">
    <property type="protein sequence ID" value="AUB40094.1"/>
    <property type="molecule type" value="Genomic_DNA"/>
</dbReference>
<keyword evidence="2" id="KW-1185">Reference proteome</keyword>
<dbReference type="AlphaFoldDB" id="A0A2K8SXD0"/>
<name>A0A2K8SXD0_9NOSO</name>
<gene>
    <name evidence="1" type="ORF">COO91_06094</name>
</gene>
<dbReference type="GO" id="GO:0000428">
    <property type="term" value="C:DNA-directed RNA polymerase complex"/>
    <property type="evidence" value="ECO:0007669"/>
    <property type="project" value="UniProtKB-KW"/>
</dbReference>
<keyword evidence="1" id="KW-0804">Transcription</keyword>